<sequence length="32" mass="4072">MEMRSSFKREFLRVINFNLTLFDIYQNRLLIY</sequence>
<dbReference type="EMBL" id="UOEL01000116">
    <property type="protein sequence ID" value="VAW14360.1"/>
    <property type="molecule type" value="Genomic_DNA"/>
</dbReference>
<name>A0A3B0TBV7_9ZZZZ</name>
<dbReference type="AlphaFoldDB" id="A0A3B0TBV7"/>
<gene>
    <name evidence="1" type="ORF">MNBD_BACTEROID03-704</name>
</gene>
<evidence type="ECO:0000313" key="1">
    <source>
        <dbReference type="EMBL" id="VAW14360.1"/>
    </source>
</evidence>
<organism evidence="1">
    <name type="scientific">hydrothermal vent metagenome</name>
    <dbReference type="NCBI Taxonomy" id="652676"/>
    <lineage>
        <taxon>unclassified sequences</taxon>
        <taxon>metagenomes</taxon>
        <taxon>ecological metagenomes</taxon>
    </lineage>
</organism>
<accession>A0A3B0TBV7</accession>
<protein>
    <submittedName>
        <fullName evidence="1">Uncharacterized protein</fullName>
    </submittedName>
</protein>
<proteinExistence type="predicted"/>
<reference evidence="1" key="1">
    <citation type="submission" date="2018-06" db="EMBL/GenBank/DDBJ databases">
        <authorList>
            <person name="Zhirakovskaya E."/>
        </authorList>
    </citation>
    <scope>NUCLEOTIDE SEQUENCE</scope>
</reference>